<dbReference type="OrthoDB" id="9775346at2"/>
<dbReference type="SUPFAM" id="SSF48371">
    <property type="entry name" value="ARM repeat"/>
    <property type="match status" value="1"/>
</dbReference>
<dbReference type="InterPro" id="IPR016024">
    <property type="entry name" value="ARM-type_fold"/>
</dbReference>
<dbReference type="EMBL" id="RBAH01000012">
    <property type="protein sequence ID" value="RKN82118.1"/>
    <property type="molecule type" value="Genomic_DNA"/>
</dbReference>
<protein>
    <submittedName>
        <fullName evidence="1">DNA alkylation repair protein</fullName>
    </submittedName>
</protein>
<evidence type="ECO:0000313" key="1">
    <source>
        <dbReference type="EMBL" id="RKN82118.1"/>
    </source>
</evidence>
<comment type="caution">
    <text evidence="1">The sequence shown here is derived from an EMBL/GenBank/DDBJ whole genome shotgun (WGS) entry which is preliminary data.</text>
</comment>
<gene>
    <name evidence="1" type="ORF">D7M11_17315</name>
</gene>
<dbReference type="RefSeq" id="WP_120748501.1">
    <property type="nucleotide sequence ID" value="NZ_RBAH01000012.1"/>
</dbReference>
<dbReference type="PANTHER" id="PTHR34070:SF1">
    <property type="entry name" value="DNA ALKYLATION REPAIR PROTEIN"/>
    <property type="match status" value="1"/>
</dbReference>
<dbReference type="AlphaFoldDB" id="A0A3B0CC25"/>
<dbReference type="Gene3D" id="1.20.1660.10">
    <property type="entry name" value="Hypothetical protein (EF3068)"/>
    <property type="match status" value="1"/>
</dbReference>
<dbReference type="Gene3D" id="1.25.40.290">
    <property type="entry name" value="ARM repeat domains"/>
    <property type="match status" value="1"/>
</dbReference>
<evidence type="ECO:0000313" key="2">
    <source>
        <dbReference type="Proteomes" id="UP000282311"/>
    </source>
</evidence>
<dbReference type="Pfam" id="PF08713">
    <property type="entry name" value="DNA_alkylation"/>
    <property type="match status" value="1"/>
</dbReference>
<accession>A0A3B0CC25</accession>
<dbReference type="Proteomes" id="UP000282311">
    <property type="component" value="Unassembled WGS sequence"/>
</dbReference>
<reference evidence="1 2" key="1">
    <citation type="journal article" date="2007" name="Int. J. Syst. Evol. Microbiol.">
        <title>Paenibacillus ginsengarvi sp. nov., isolated from soil from ginseng cultivation.</title>
        <authorList>
            <person name="Yoon M.H."/>
            <person name="Ten L.N."/>
            <person name="Im W.T."/>
        </authorList>
    </citation>
    <scope>NUCLEOTIDE SEQUENCE [LARGE SCALE GENOMIC DNA]</scope>
    <source>
        <strain evidence="1 2">KCTC 13059</strain>
    </source>
</reference>
<keyword evidence="2" id="KW-1185">Reference proteome</keyword>
<organism evidence="1 2">
    <name type="scientific">Paenibacillus ginsengarvi</name>
    <dbReference type="NCBI Taxonomy" id="400777"/>
    <lineage>
        <taxon>Bacteria</taxon>
        <taxon>Bacillati</taxon>
        <taxon>Bacillota</taxon>
        <taxon>Bacilli</taxon>
        <taxon>Bacillales</taxon>
        <taxon>Paenibacillaceae</taxon>
        <taxon>Paenibacillus</taxon>
    </lineage>
</organism>
<dbReference type="InterPro" id="IPR014825">
    <property type="entry name" value="DNA_alkylation"/>
</dbReference>
<dbReference type="CDD" id="cd07064">
    <property type="entry name" value="AlkD_like_1"/>
    <property type="match status" value="1"/>
</dbReference>
<dbReference type="PANTHER" id="PTHR34070">
    <property type="entry name" value="ARMADILLO-TYPE FOLD"/>
    <property type="match status" value="1"/>
</dbReference>
<sequence>MNEWIADLQHRFAASADPGEAQRMKAYMRHQFEFAGIKSPLRKEIMKAWSQPLLKPAPSLSLIEETVRGLWELPEREYAYTAIDLLAKQLKRLDDSHLSLLESLVVTKPWWDTVDLLAGGLIGPLLLRYPQLEREYPERWIESDQLWLQRTALLYQLKYKQNTDKDRLFDYIRRKADSREFFICKAIGWALREYSKTEADAVIRFVGAEKLSPLSEREALKSIQRGNDPA</sequence>
<proteinExistence type="predicted"/>
<name>A0A3B0CC25_9BACL</name>